<evidence type="ECO:0000256" key="3">
    <source>
        <dbReference type="ARBA" id="ARBA00022670"/>
    </source>
</evidence>
<keyword evidence="4" id="KW-0479">Metal-binding</keyword>
<dbReference type="GO" id="GO:0006508">
    <property type="term" value="P:proteolysis"/>
    <property type="evidence" value="ECO:0007669"/>
    <property type="project" value="UniProtKB-KW"/>
</dbReference>
<dbReference type="Gene3D" id="1.20.58.760">
    <property type="entry name" value="Peptidase M41"/>
    <property type="match status" value="1"/>
</dbReference>
<evidence type="ECO:0000256" key="7">
    <source>
        <dbReference type="ARBA" id="ARBA00022833"/>
    </source>
</evidence>
<dbReference type="FunFam" id="3.40.50.300:FF:001025">
    <property type="entry name" value="ATPase family, AAA domain-containing 2B"/>
    <property type="match status" value="1"/>
</dbReference>
<keyword evidence="3 14" id="KW-0645">Protease</keyword>
<dbReference type="Gene3D" id="3.40.50.300">
    <property type="entry name" value="P-loop containing nucleotide triphosphate hydrolases"/>
    <property type="match status" value="1"/>
</dbReference>
<organism evidence="14 15">
    <name type="scientific">Tepidibacillus fermentans</name>
    <dbReference type="NCBI Taxonomy" id="1281767"/>
    <lineage>
        <taxon>Bacteria</taxon>
        <taxon>Bacillati</taxon>
        <taxon>Bacillota</taxon>
        <taxon>Bacilli</taxon>
        <taxon>Bacillales</taxon>
        <taxon>Bacillaceae</taxon>
        <taxon>Tepidibacillus</taxon>
    </lineage>
</organism>
<dbReference type="GO" id="GO:0005524">
    <property type="term" value="F:ATP binding"/>
    <property type="evidence" value="ECO:0007669"/>
    <property type="project" value="UniProtKB-KW"/>
</dbReference>
<keyword evidence="12" id="KW-1133">Transmembrane helix</keyword>
<keyword evidence="12" id="KW-0472">Membrane</keyword>
<evidence type="ECO:0000313" key="14">
    <source>
        <dbReference type="EMBL" id="TCS84175.1"/>
    </source>
</evidence>
<evidence type="ECO:0000256" key="1">
    <source>
        <dbReference type="ARBA" id="ARBA00001947"/>
    </source>
</evidence>
<dbReference type="InterPro" id="IPR003593">
    <property type="entry name" value="AAA+_ATPase"/>
</dbReference>
<dbReference type="EMBL" id="SMAB01000002">
    <property type="protein sequence ID" value="TCS84175.1"/>
    <property type="molecule type" value="Genomic_DNA"/>
</dbReference>
<dbReference type="SUPFAM" id="SSF140990">
    <property type="entry name" value="FtsH protease domain-like"/>
    <property type="match status" value="1"/>
</dbReference>
<dbReference type="PROSITE" id="PS00674">
    <property type="entry name" value="AAA"/>
    <property type="match status" value="1"/>
</dbReference>
<feature type="transmembrane region" description="Helical" evidence="12">
    <location>
        <begin position="12"/>
        <end position="41"/>
    </location>
</feature>
<comment type="similarity">
    <text evidence="11">Belongs to the AAA ATPase family.</text>
</comment>
<evidence type="ECO:0000256" key="10">
    <source>
        <dbReference type="ARBA" id="ARBA00023054"/>
    </source>
</evidence>
<dbReference type="InterPro" id="IPR003960">
    <property type="entry name" value="ATPase_AAA_CS"/>
</dbReference>
<dbReference type="InterPro" id="IPR041569">
    <property type="entry name" value="AAA_lid_3"/>
</dbReference>
<dbReference type="FunFam" id="1.10.8.60:FF:000001">
    <property type="entry name" value="ATP-dependent zinc metalloprotease FtsH"/>
    <property type="match status" value="1"/>
</dbReference>
<comment type="similarity">
    <text evidence="2">In the C-terminal section; belongs to the peptidase M41 family.</text>
</comment>
<evidence type="ECO:0000256" key="11">
    <source>
        <dbReference type="RuleBase" id="RU003651"/>
    </source>
</evidence>
<proteinExistence type="inferred from homology"/>
<sequence length="503" mass="56146">MAKDVFLGFIPALIIFLGISGYNVGPFVFLFFIVLAGIFLFSDKKGNILGLRRDGKSRAHAVVKTNVKFEDIGGQERAKNELKEALDFLIYQDKIEQYGIRPLKGILLFGPPGTGKTLMAKAAADYTDSVFVVASGSEFVEMYVGVGAQRIRDLFDEAKMLAKRNKKNSAIIFIDEIDVIGGKRDGNGLKEYDQTLNQLLTEMDGMKANDHPQILVIAATNRKDLLDPALLRPGRFDRHIIVDLPDKNARKKILEIHTKSKPLATDIDLNQLSMETYGFSGAQLESVANEAAIYALRENKLEITAKHFSNAIDKVLMGEQTDREASKEEKRRVAIHELGHAIVAEKVKPGSVSQVALRPRGQALGYVRHNPSDEQYLHTRKSIEQQIMIALGGAVAEEIFYGTRSTGSKNDFDQVLNLIQHMIETGLTSLGIVNTNYVAKDELVKETNEILDLLLTKTRVLLQHHKTVIEEALDQLEKEEVLSGEEFRQMIDKISKNEKSQIV</sequence>
<evidence type="ECO:0000313" key="15">
    <source>
        <dbReference type="Proteomes" id="UP000295788"/>
    </source>
</evidence>
<keyword evidence="6" id="KW-0378">Hydrolase</keyword>
<keyword evidence="9 14" id="KW-0482">Metalloprotease</keyword>
<dbReference type="SUPFAM" id="SSF52540">
    <property type="entry name" value="P-loop containing nucleoside triphosphate hydrolases"/>
    <property type="match status" value="1"/>
</dbReference>
<keyword evidence="12" id="KW-0812">Transmembrane</keyword>
<evidence type="ECO:0000256" key="5">
    <source>
        <dbReference type="ARBA" id="ARBA00022741"/>
    </source>
</evidence>
<dbReference type="GO" id="GO:0016887">
    <property type="term" value="F:ATP hydrolysis activity"/>
    <property type="evidence" value="ECO:0007669"/>
    <property type="project" value="InterPro"/>
</dbReference>
<dbReference type="InterPro" id="IPR037219">
    <property type="entry name" value="Peptidase_M41-like"/>
</dbReference>
<dbReference type="InterPro" id="IPR027417">
    <property type="entry name" value="P-loop_NTPase"/>
</dbReference>
<evidence type="ECO:0000256" key="12">
    <source>
        <dbReference type="SAM" id="Phobius"/>
    </source>
</evidence>
<evidence type="ECO:0000256" key="4">
    <source>
        <dbReference type="ARBA" id="ARBA00022723"/>
    </source>
</evidence>
<accession>A0A4R3KK55</accession>
<evidence type="ECO:0000256" key="2">
    <source>
        <dbReference type="ARBA" id="ARBA00010044"/>
    </source>
</evidence>
<protein>
    <submittedName>
        <fullName evidence="14">ATP-dependent metalloprotease FtsH</fullName>
    </submittedName>
</protein>
<dbReference type="GO" id="GO:0004176">
    <property type="term" value="F:ATP-dependent peptidase activity"/>
    <property type="evidence" value="ECO:0007669"/>
    <property type="project" value="InterPro"/>
</dbReference>
<keyword evidence="8 11" id="KW-0067">ATP-binding</keyword>
<dbReference type="GO" id="GO:0046872">
    <property type="term" value="F:metal ion binding"/>
    <property type="evidence" value="ECO:0007669"/>
    <property type="project" value="UniProtKB-KW"/>
</dbReference>
<dbReference type="Pfam" id="PF01434">
    <property type="entry name" value="Peptidase_M41"/>
    <property type="match status" value="1"/>
</dbReference>
<dbReference type="PROSITE" id="PS50209">
    <property type="entry name" value="CARD"/>
    <property type="match status" value="1"/>
</dbReference>
<dbReference type="Pfam" id="PF17862">
    <property type="entry name" value="AAA_lid_3"/>
    <property type="match status" value="1"/>
</dbReference>
<dbReference type="InterPro" id="IPR003959">
    <property type="entry name" value="ATPase_AAA_core"/>
</dbReference>
<evidence type="ECO:0000256" key="8">
    <source>
        <dbReference type="ARBA" id="ARBA00022840"/>
    </source>
</evidence>
<dbReference type="OrthoDB" id="9809379at2"/>
<reference evidence="14 15" key="1">
    <citation type="submission" date="2019-03" db="EMBL/GenBank/DDBJ databases">
        <title>Genomic Encyclopedia of Type Strains, Phase IV (KMG-IV): sequencing the most valuable type-strain genomes for metagenomic binning, comparative biology and taxonomic classification.</title>
        <authorList>
            <person name="Goeker M."/>
        </authorList>
    </citation>
    <scope>NUCLEOTIDE SEQUENCE [LARGE SCALE GENOMIC DNA]</scope>
    <source>
        <strain evidence="14 15">DSM 23802</strain>
    </source>
</reference>
<feature type="domain" description="CARD" evidence="13">
    <location>
        <begin position="447"/>
        <end position="503"/>
    </location>
</feature>
<dbReference type="GO" id="GO:0004222">
    <property type="term" value="F:metalloendopeptidase activity"/>
    <property type="evidence" value="ECO:0007669"/>
    <property type="project" value="InterPro"/>
</dbReference>
<comment type="cofactor">
    <cofactor evidence="1">
        <name>Zn(2+)</name>
        <dbReference type="ChEBI" id="CHEBI:29105"/>
    </cofactor>
</comment>
<dbReference type="PANTHER" id="PTHR23076">
    <property type="entry name" value="METALLOPROTEASE M41 FTSH"/>
    <property type="match status" value="1"/>
</dbReference>
<comment type="caution">
    <text evidence="14">The sequence shown here is derived from an EMBL/GenBank/DDBJ whole genome shotgun (WGS) entry which is preliminary data.</text>
</comment>
<dbReference type="Pfam" id="PF00004">
    <property type="entry name" value="AAA"/>
    <property type="match status" value="1"/>
</dbReference>
<dbReference type="Gene3D" id="1.10.8.60">
    <property type="match status" value="1"/>
</dbReference>
<evidence type="ECO:0000256" key="9">
    <source>
        <dbReference type="ARBA" id="ARBA00023049"/>
    </source>
</evidence>
<evidence type="ECO:0000259" key="13">
    <source>
        <dbReference type="PROSITE" id="PS50209"/>
    </source>
</evidence>
<dbReference type="AlphaFoldDB" id="A0A4R3KK55"/>
<evidence type="ECO:0000256" key="6">
    <source>
        <dbReference type="ARBA" id="ARBA00022801"/>
    </source>
</evidence>
<dbReference type="SMART" id="SM00382">
    <property type="entry name" value="AAA"/>
    <property type="match status" value="1"/>
</dbReference>
<keyword evidence="7" id="KW-0862">Zinc</keyword>
<dbReference type="RefSeq" id="WP_132767031.1">
    <property type="nucleotide sequence ID" value="NZ_SMAB01000002.1"/>
</dbReference>
<dbReference type="PANTHER" id="PTHR23076:SF97">
    <property type="entry name" value="ATP-DEPENDENT ZINC METALLOPROTEASE YME1L1"/>
    <property type="match status" value="1"/>
</dbReference>
<gene>
    <name evidence="14" type="ORF">EDD72_102219</name>
</gene>
<dbReference type="InterPro" id="IPR000642">
    <property type="entry name" value="Peptidase_M41"/>
</dbReference>
<dbReference type="Proteomes" id="UP000295788">
    <property type="component" value="Unassembled WGS sequence"/>
</dbReference>
<keyword evidence="5 11" id="KW-0547">Nucleotide-binding</keyword>
<name>A0A4R3KK55_9BACI</name>
<keyword evidence="15" id="KW-1185">Reference proteome</keyword>
<keyword evidence="10" id="KW-0175">Coiled coil</keyword>
<dbReference type="InterPro" id="IPR001315">
    <property type="entry name" value="CARD"/>
</dbReference>